<dbReference type="GO" id="GO:0005829">
    <property type="term" value="C:cytosol"/>
    <property type="evidence" value="ECO:0007669"/>
    <property type="project" value="InterPro"/>
</dbReference>
<sequence>MELANICNATIAKGIAVQKDSYGGYGVYIVDPGALVGCNDPKLGGDKIELLRVSSVFNVKNLMEAMNALEGEYAEDGQRAADMFKSIIGSSIEELSAVSETCLLVYFMMVIYLMGEQGYAVPMKISRYIDTVLLGTTVNNASNCIESMLIHYEHVALFHELDNNLQKLHKTLISKMPSKKNYSIELLRQIYSATVSRVLEIPQELHEENYMDNYVVTPSLVPILDYVNHGDKTSRNAYYDVDRRKGDIILYLDLTVVNPGKLKPNTEVLITYKDIEDSLAMITKYGFDPANYTTTGTKIFSCTFDKMYLSTNKFDNEIDIRNFYQWFSINPSLQFVLNSENEWLINDSLAEFERLLVPFATSSQRNEHYWIYSDGDDARKRFMEYFDIDEVEDEDEAWAQLETQFKWFESSENDLMPFPPCVWTVKSKFLKEKEATGYELEKVIQNKLENSRALYNETTNQFQAYLENYLDYRIDVLQEYSPEDTENENAVSQLIARELSVLLKIRDRINNNKSIFLNSEDKKYAKLPLLPTKNVERPPWLSEGDDDFDQD</sequence>
<reference evidence="3 4" key="1">
    <citation type="submission" date="2015-10" db="EMBL/GenBank/DDBJ databases">
        <title>Draft genomes sequences of Candida glabrata isolates 1A, 1B, 2A, 2B, 3A and 3B.</title>
        <authorList>
            <person name="Haavelsrud O.E."/>
            <person name="Gaustad P."/>
        </authorList>
    </citation>
    <scope>NUCLEOTIDE SEQUENCE [LARGE SCALE GENOMIC DNA]</scope>
    <source>
        <strain evidence="3">910700640</strain>
    </source>
</reference>
<proteinExistence type="inferred from homology"/>
<dbReference type="InterPro" id="IPR001214">
    <property type="entry name" value="SET_dom"/>
</dbReference>
<dbReference type="EC" id="2.1.1.59" evidence="1"/>
<dbReference type="PROSITE" id="PS50280">
    <property type="entry name" value="SET"/>
    <property type="match status" value="1"/>
</dbReference>
<dbReference type="VEuPathDB" id="FungiDB:GVI51_I01023"/>
<protein>
    <recommendedName>
        <fullName evidence="1">[cytochrome c]-lysine N-methyltransferase</fullName>
        <ecNumber evidence="1">2.1.1.59</ecNumber>
    </recommendedName>
</protein>
<dbReference type="InterPro" id="IPR025815">
    <property type="entry name" value="Ctm1"/>
</dbReference>
<dbReference type="Gene3D" id="3.90.1410.10">
    <property type="entry name" value="set domain protein methyltransferase, domain 1"/>
    <property type="match status" value="1"/>
</dbReference>
<dbReference type="VEuPathDB" id="FungiDB:CAGL0I01210g"/>
<keyword evidence="1" id="KW-0949">S-adenosyl-L-methionine</keyword>
<dbReference type="GO" id="GO:0000277">
    <property type="term" value="F:[cytochrome c]-lysine N-methyltransferase activity"/>
    <property type="evidence" value="ECO:0007669"/>
    <property type="project" value="UniProtKB-UniRule"/>
</dbReference>
<gene>
    <name evidence="3" type="ORF">AO440_002393</name>
</gene>
<evidence type="ECO:0000313" key="3">
    <source>
        <dbReference type="EMBL" id="KTB05716.1"/>
    </source>
</evidence>
<dbReference type="PROSITE" id="PS51611">
    <property type="entry name" value="SAM_MT59"/>
    <property type="match status" value="1"/>
</dbReference>
<dbReference type="GO" id="GO:0032259">
    <property type="term" value="P:methylation"/>
    <property type="evidence" value="ECO:0007669"/>
    <property type="project" value="UniProtKB-KW"/>
</dbReference>
<comment type="catalytic activity">
    <reaction evidence="1">
        <text>L-lysyl-[cytochrome c] + S-adenosyl-L-methionine = N(6)-methyl-L-lysyl-[cytochrome c] + S-adenosyl-L-homocysteine + H(+)</text>
        <dbReference type="Rhea" id="RHEA:24312"/>
        <dbReference type="Rhea" id="RHEA-COMP:9754"/>
        <dbReference type="Rhea" id="RHEA-COMP:9755"/>
        <dbReference type="ChEBI" id="CHEBI:15378"/>
        <dbReference type="ChEBI" id="CHEBI:29969"/>
        <dbReference type="ChEBI" id="CHEBI:57856"/>
        <dbReference type="ChEBI" id="CHEBI:59789"/>
        <dbReference type="ChEBI" id="CHEBI:61929"/>
        <dbReference type="EC" id="2.1.1.59"/>
    </reaction>
</comment>
<dbReference type="InterPro" id="IPR046341">
    <property type="entry name" value="SET_dom_sf"/>
</dbReference>
<feature type="domain" description="SET" evidence="2">
    <location>
        <begin position="46"/>
        <end position="273"/>
    </location>
</feature>
<dbReference type="OMA" id="NEHALMI"/>
<dbReference type="EMBL" id="LLZZ01000112">
    <property type="protein sequence ID" value="KTB05716.1"/>
    <property type="molecule type" value="Genomic_DNA"/>
</dbReference>
<dbReference type="AlphaFoldDB" id="A0A0W0DMF6"/>
<evidence type="ECO:0000313" key="4">
    <source>
        <dbReference type="Proteomes" id="UP000054886"/>
    </source>
</evidence>
<dbReference type="PhylomeDB" id="A0A0W0DMF6"/>
<comment type="similarity">
    <text evidence="1">Belongs to the class V-like SAM-binding methyltransferase superfamily.</text>
</comment>
<dbReference type="VEuPathDB" id="FungiDB:B1J91_I01210g"/>
<dbReference type="VEuPathDB" id="FungiDB:GWK60_L01023"/>
<evidence type="ECO:0000259" key="2">
    <source>
        <dbReference type="PROSITE" id="PS50280"/>
    </source>
</evidence>
<organism evidence="3 4">
    <name type="scientific">Candida glabrata</name>
    <name type="common">Yeast</name>
    <name type="synonym">Torulopsis glabrata</name>
    <dbReference type="NCBI Taxonomy" id="5478"/>
    <lineage>
        <taxon>Eukaryota</taxon>
        <taxon>Fungi</taxon>
        <taxon>Dikarya</taxon>
        <taxon>Ascomycota</taxon>
        <taxon>Saccharomycotina</taxon>
        <taxon>Saccharomycetes</taxon>
        <taxon>Saccharomycetales</taxon>
        <taxon>Saccharomycetaceae</taxon>
        <taxon>Nakaseomyces</taxon>
    </lineage>
</organism>
<dbReference type="Proteomes" id="UP000054886">
    <property type="component" value="Unassembled WGS sequence"/>
</dbReference>
<accession>A0A0W0DMF6</accession>
<evidence type="ECO:0000256" key="1">
    <source>
        <dbReference type="PROSITE-ProRule" id="PRU00943"/>
    </source>
</evidence>
<name>A0A0W0DMF6_CANGB</name>
<keyword evidence="1 3" id="KW-0808">Transferase</keyword>
<keyword evidence="1 3" id="KW-0489">Methyltransferase</keyword>
<dbReference type="SUPFAM" id="SSF82199">
    <property type="entry name" value="SET domain"/>
    <property type="match status" value="1"/>
</dbReference>
<comment type="caution">
    <text evidence="3">The sequence shown here is derived from an EMBL/GenBank/DDBJ whole genome shotgun (WGS) entry which is preliminary data.</text>
</comment>